<dbReference type="CDD" id="cd06471">
    <property type="entry name" value="ACD_LpsHSP_like"/>
    <property type="match status" value="1"/>
</dbReference>
<gene>
    <name evidence="4" type="ORF">IAA84_10150</name>
</gene>
<evidence type="ECO:0000259" key="3">
    <source>
        <dbReference type="PROSITE" id="PS01031"/>
    </source>
</evidence>
<dbReference type="Pfam" id="PF00011">
    <property type="entry name" value="HSP20"/>
    <property type="match status" value="1"/>
</dbReference>
<evidence type="ECO:0000256" key="2">
    <source>
        <dbReference type="RuleBase" id="RU003616"/>
    </source>
</evidence>
<comment type="caution">
    <text evidence="4">The sequence shown here is derived from an EMBL/GenBank/DDBJ whole genome shotgun (WGS) entry which is preliminary data.</text>
</comment>
<dbReference type="Gene3D" id="2.60.40.790">
    <property type="match status" value="1"/>
</dbReference>
<protein>
    <submittedName>
        <fullName evidence="4">Hsp20/alpha crystallin family protein</fullName>
    </submittedName>
</protein>
<comment type="similarity">
    <text evidence="1 2">Belongs to the small heat shock protein (HSP20) family.</text>
</comment>
<dbReference type="SUPFAM" id="SSF49764">
    <property type="entry name" value="HSP20-like chaperones"/>
    <property type="match status" value="1"/>
</dbReference>
<dbReference type="InterPro" id="IPR031107">
    <property type="entry name" value="Small_HSP"/>
</dbReference>
<dbReference type="InterPro" id="IPR008978">
    <property type="entry name" value="HSP20-like_chaperone"/>
</dbReference>
<dbReference type="Proteomes" id="UP000824140">
    <property type="component" value="Unassembled WGS sequence"/>
</dbReference>
<dbReference type="PANTHER" id="PTHR11527">
    <property type="entry name" value="HEAT-SHOCK PROTEIN 20 FAMILY MEMBER"/>
    <property type="match status" value="1"/>
</dbReference>
<dbReference type="EMBL" id="DVJN01000195">
    <property type="protein sequence ID" value="HIS93365.1"/>
    <property type="molecule type" value="Genomic_DNA"/>
</dbReference>
<evidence type="ECO:0000313" key="4">
    <source>
        <dbReference type="EMBL" id="HIS93365.1"/>
    </source>
</evidence>
<sequence>MFSIVPYRYTNNHPARRNADVRDPFNAFADSFFRSFWGDESATTFKVDVADKGDHYCLEADLPGMDKDHVHVDVENGVLTISAEMDEQNDRNENNYVLHERRYGSVSRSFQLEGVEEQNITGEYKDGVLRLNLPKHVEQPRSNTRRIELQ</sequence>
<feature type="domain" description="SHSP" evidence="3">
    <location>
        <begin position="38"/>
        <end position="150"/>
    </location>
</feature>
<evidence type="ECO:0000313" key="5">
    <source>
        <dbReference type="Proteomes" id="UP000824140"/>
    </source>
</evidence>
<proteinExistence type="inferred from homology"/>
<evidence type="ECO:0000256" key="1">
    <source>
        <dbReference type="PROSITE-ProRule" id="PRU00285"/>
    </source>
</evidence>
<reference evidence="4" key="1">
    <citation type="submission" date="2020-10" db="EMBL/GenBank/DDBJ databases">
        <authorList>
            <person name="Gilroy R."/>
        </authorList>
    </citation>
    <scope>NUCLEOTIDE SEQUENCE</scope>
    <source>
        <strain evidence="4">13766</strain>
    </source>
</reference>
<dbReference type="InterPro" id="IPR002068">
    <property type="entry name" value="A-crystallin/Hsp20_dom"/>
</dbReference>
<accession>A0A9D1G2N2</accession>
<dbReference type="PROSITE" id="PS01031">
    <property type="entry name" value="SHSP"/>
    <property type="match status" value="1"/>
</dbReference>
<name>A0A9D1G2N2_9FIRM</name>
<organism evidence="4 5">
    <name type="scientific">Candidatus Alectryocaccomicrobium excrementavium</name>
    <dbReference type="NCBI Taxonomy" id="2840668"/>
    <lineage>
        <taxon>Bacteria</taxon>
        <taxon>Bacillati</taxon>
        <taxon>Bacillota</taxon>
        <taxon>Clostridia</taxon>
        <taxon>Candidatus Alectryocaccomicrobium</taxon>
    </lineage>
</organism>
<dbReference type="AlphaFoldDB" id="A0A9D1G2N2"/>
<reference evidence="4" key="2">
    <citation type="journal article" date="2021" name="PeerJ">
        <title>Extensive microbial diversity within the chicken gut microbiome revealed by metagenomics and culture.</title>
        <authorList>
            <person name="Gilroy R."/>
            <person name="Ravi A."/>
            <person name="Getino M."/>
            <person name="Pursley I."/>
            <person name="Horton D.L."/>
            <person name="Alikhan N.F."/>
            <person name="Baker D."/>
            <person name="Gharbi K."/>
            <person name="Hall N."/>
            <person name="Watson M."/>
            <person name="Adriaenssens E.M."/>
            <person name="Foster-Nyarko E."/>
            <person name="Jarju S."/>
            <person name="Secka A."/>
            <person name="Antonio M."/>
            <person name="Oren A."/>
            <person name="Chaudhuri R.R."/>
            <person name="La Ragione R."/>
            <person name="Hildebrand F."/>
            <person name="Pallen M.J."/>
        </authorList>
    </citation>
    <scope>NUCLEOTIDE SEQUENCE</scope>
    <source>
        <strain evidence="4">13766</strain>
    </source>
</reference>